<dbReference type="PROSITE" id="PS01195">
    <property type="entry name" value="PEPT_TRNA_HYDROL_1"/>
    <property type="match status" value="1"/>
</dbReference>
<evidence type="ECO:0000256" key="3">
    <source>
        <dbReference type="ARBA" id="ARBA00022801"/>
    </source>
</evidence>
<comment type="caution">
    <text evidence="11">The sequence shown here is derived from an EMBL/GenBank/DDBJ whole genome shotgun (WGS) entry which is preliminary data.</text>
</comment>
<dbReference type="SUPFAM" id="SSF53178">
    <property type="entry name" value="Peptidyl-tRNA hydrolase-like"/>
    <property type="match status" value="1"/>
</dbReference>
<dbReference type="InterPro" id="IPR018171">
    <property type="entry name" value="Pept_tRNA_hydro_CS"/>
</dbReference>
<feature type="active site" description="Proton acceptor" evidence="8">
    <location>
        <position position="29"/>
    </location>
</feature>
<evidence type="ECO:0000313" key="12">
    <source>
        <dbReference type="Proteomes" id="UP000319769"/>
    </source>
</evidence>
<comment type="subcellular location">
    <subcellularLocation>
        <location evidence="8">Cytoplasm</location>
    </subcellularLocation>
</comment>
<proteinExistence type="inferred from homology"/>
<protein>
    <recommendedName>
        <fullName evidence="7 8">Peptidyl-tRNA hydrolase</fullName>
        <shortName evidence="8">Pth</shortName>
        <ecNumber evidence="1 8">3.1.1.29</ecNumber>
    </recommendedName>
</protein>
<comment type="function">
    <text evidence="8">Catalyzes the release of premature peptidyl moieties from peptidyl-tRNA molecules trapped in stalled 50S ribosomal subunits, and thus maintains levels of free tRNAs and 50S ribosomes.</text>
</comment>
<dbReference type="PANTHER" id="PTHR17224">
    <property type="entry name" value="PEPTIDYL-TRNA HYDROLASE"/>
    <property type="match status" value="1"/>
</dbReference>
<dbReference type="GO" id="GO:0000049">
    <property type="term" value="F:tRNA binding"/>
    <property type="evidence" value="ECO:0007669"/>
    <property type="project" value="UniProtKB-UniRule"/>
</dbReference>
<feature type="binding site" evidence="8">
    <location>
        <position position="74"/>
    </location>
    <ligand>
        <name>tRNA</name>
        <dbReference type="ChEBI" id="CHEBI:17843"/>
    </ligand>
</feature>
<evidence type="ECO:0000256" key="7">
    <source>
        <dbReference type="ARBA" id="ARBA00050038"/>
    </source>
</evidence>
<dbReference type="NCBIfam" id="TIGR00447">
    <property type="entry name" value="pth"/>
    <property type="match status" value="1"/>
</dbReference>
<name>A0A5N0UVS5_9PSEU</name>
<dbReference type="GO" id="GO:0006515">
    <property type="term" value="P:protein quality control for misfolded or incompletely synthesized proteins"/>
    <property type="evidence" value="ECO:0007669"/>
    <property type="project" value="UniProtKB-UniRule"/>
</dbReference>
<dbReference type="InterPro" id="IPR001328">
    <property type="entry name" value="Pept_tRNA_hydro"/>
</dbReference>
<dbReference type="OrthoDB" id="9800507at2"/>
<evidence type="ECO:0000256" key="2">
    <source>
        <dbReference type="ARBA" id="ARBA00022555"/>
    </source>
</evidence>
<dbReference type="Gene3D" id="3.40.50.1470">
    <property type="entry name" value="Peptidyl-tRNA hydrolase"/>
    <property type="match status" value="1"/>
</dbReference>
<accession>A0A5N0UVS5</accession>
<dbReference type="HAMAP" id="MF_00083">
    <property type="entry name" value="Pept_tRNA_hydro_bact"/>
    <property type="match status" value="1"/>
</dbReference>
<evidence type="ECO:0000256" key="8">
    <source>
        <dbReference type="HAMAP-Rule" id="MF_00083"/>
    </source>
</evidence>
<dbReference type="Pfam" id="PF01195">
    <property type="entry name" value="Pept_tRNA_hydro"/>
    <property type="match status" value="1"/>
</dbReference>
<keyword evidence="2 8" id="KW-0820">tRNA-binding</keyword>
<dbReference type="GO" id="GO:0072344">
    <property type="term" value="P:rescue of stalled ribosome"/>
    <property type="evidence" value="ECO:0007669"/>
    <property type="project" value="UniProtKB-UniRule"/>
</dbReference>
<dbReference type="GO" id="GO:0004045">
    <property type="term" value="F:peptidyl-tRNA hydrolase activity"/>
    <property type="evidence" value="ECO:0007669"/>
    <property type="project" value="UniProtKB-UniRule"/>
</dbReference>
<reference evidence="11" key="1">
    <citation type="submission" date="2019-09" db="EMBL/GenBank/DDBJ databases">
        <authorList>
            <person name="Teo W.F.A."/>
            <person name="Duangmal K."/>
        </authorList>
    </citation>
    <scope>NUCLEOTIDE SEQUENCE [LARGE SCALE GENOMIC DNA]</scope>
    <source>
        <strain evidence="11">K81G1</strain>
    </source>
</reference>
<evidence type="ECO:0000256" key="9">
    <source>
        <dbReference type="RuleBase" id="RU000673"/>
    </source>
</evidence>
<dbReference type="EMBL" id="VMNW02000044">
    <property type="protein sequence ID" value="KAA9157099.1"/>
    <property type="molecule type" value="Genomic_DNA"/>
</dbReference>
<evidence type="ECO:0000313" key="11">
    <source>
        <dbReference type="EMBL" id="KAA9157099.1"/>
    </source>
</evidence>
<evidence type="ECO:0000256" key="4">
    <source>
        <dbReference type="ARBA" id="ARBA00022884"/>
    </source>
</evidence>
<dbReference type="FunFam" id="3.40.50.1470:FF:000001">
    <property type="entry name" value="Peptidyl-tRNA hydrolase"/>
    <property type="match status" value="1"/>
</dbReference>
<evidence type="ECO:0000256" key="5">
    <source>
        <dbReference type="ARBA" id="ARBA00038063"/>
    </source>
</evidence>
<feature type="binding site" evidence="8">
    <location>
        <position position="76"/>
    </location>
    <ligand>
        <name>tRNA</name>
        <dbReference type="ChEBI" id="CHEBI:17843"/>
    </ligand>
</feature>
<evidence type="ECO:0000256" key="1">
    <source>
        <dbReference type="ARBA" id="ARBA00013260"/>
    </source>
</evidence>
<dbReference type="AlphaFoldDB" id="A0A5N0UVS5"/>
<evidence type="ECO:0000256" key="6">
    <source>
        <dbReference type="ARBA" id="ARBA00048707"/>
    </source>
</evidence>
<comment type="subunit">
    <text evidence="8">Monomer.</text>
</comment>
<dbReference type="GO" id="GO:0005737">
    <property type="term" value="C:cytoplasm"/>
    <property type="evidence" value="ECO:0007669"/>
    <property type="project" value="UniProtKB-SubCell"/>
</dbReference>
<comment type="function">
    <text evidence="8">Hydrolyzes ribosome-free peptidyl-tRNAs (with 1 or more amino acids incorporated), which drop off the ribosome during protein synthesis, or as a result of ribosome stalling.</text>
</comment>
<gene>
    <name evidence="8" type="primary">pth</name>
    <name evidence="11" type="ORF">FPZ12_026055</name>
</gene>
<dbReference type="CDD" id="cd00462">
    <property type="entry name" value="PTH"/>
    <property type="match status" value="1"/>
</dbReference>
<keyword evidence="4 8" id="KW-0694">RNA-binding</keyword>
<keyword evidence="8" id="KW-0963">Cytoplasm</keyword>
<dbReference type="PANTHER" id="PTHR17224:SF1">
    <property type="entry name" value="PEPTIDYL-TRNA HYDROLASE"/>
    <property type="match status" value="1"/>
</dbReference>
<feature type="site" description="Discriminates between blocked and unblocked aminoacyl-tRNA" evidence="8">
    <location>
        <position position="19"/>
    </location>
</feature>
<dbReference type="EC" id="3.1.1.29" evidence="1 8"/>
<dbReference type="RefSeq" id="WP_144759331.1">
    <property type="nucleotide sequence ID" value="NZ_VMNW02000044.1"/>
</dbReference>
<organism evidence="11 12">
    <name type="scientific">Amycolatopsis acidicola</name>
    <dbReference type="NCBI Taxonomy" id="2596893"/>
    <lineage>
        <taxon>Bacteria</taxon>
        <taxon>Bacillati</taxon>
        <taxon>Actinomycetota</taxon>
        <taxon>Actinomycetes</taxon>
        <taxon>Pseudonocardiales</taxon>
        <taxon>Pseudonocardiaceae</taxon>
        <taxon>Amycolatopsis</taxon>
    </lineage>
</organism>
<keyword evidence="3 8" id="KW-0378">Hydrolase</keyword>
<comment type="catalytic activity">
    <reaction evidence="6 8 9">
        <text>an N-acyl-L-alpha-aminoacyl-tRNA + H2O = an N-acyl-L-amino acid + a tRNA + H(+)</text>
        <dbReference type="Rhea" id="RHEA:54448"/>
        <dbReference type="Rhea" id="RHEA-COMP:10123"/>
        <dbReference type="Rhea" id="RHEA-COMP:13883"/>
        <dbReference type="ChEBI" id="CHEBI:15377"/>
        <dbReference type="ChEBI" id="CHEBI:15378"/>
        <dbReference type="ChEBI" id="CHEBI:59874"/>
        <dbReference type="ChEBI" id="CHEBI:78442"/>
        <dbReference type="ChEBI" id="CHEBI:138191"/>
        <dbReference type="EC" id="3.1.1.29"/>
    </reaction>
</comment>
<dbReference type="Proteomes" id="UP000319769">
    <property type="component" value="Unassembled WGS sequence"/>
</dbReference>
<comment type="similarity">
    <text evidence="5 8 10">Belongs to the PTH family.</text>
</comment>
<evidence type="ECO:0000256" key="10">
    <source>
        <dbReference type="RuleBase" id="RU004320"/>
    </source>
</evidence>
<feature type="binding site" evidence="8">
    <location>
        <position position="122"/>
    </location>
    <ligand>
        <name>tRNA</name>
        <dbReference type="ChEBI" id="CHEBI:17843"/>
    </ligand>
</feature>
<dbReference type="InterPro" id="IPR036416">
    <property type="entry name" value="Pept_tRNA_hydro_sf"/>
</dbReference>
<dbReference type="PROSITE" id="PS01196">
    <property type="entry name" value="PEPT_TRNA_HYDROL_2"/>
    <property type="match status" value="1"/>
</dbReference>
<feature type="site" description="Stabilizes the basic form of H active site to accept a proton" evidence="8">
    <location>
        <position position="101"/>
    </location>
</feature>
<sequence length="197" mass="20965">MTADVPGAGEQVLLVGLGNPGPRYAGNRHNVGFMVLDELAARVGGKFKAHKGGAEVLEGRLAGRRVVLAKPRSFMNLSGGPVAGTAKFYKTEPGGIVVVHDELDLEFGALKLKLGGGDNGHNGLRSITKSLGTKEYYRVRFGIGRPPGRMDPADYVLKDFSTVERKELPLEVDRCADAVEELIGKGLAAAQNTFHAL</sequence>
<keyword evidence="12" id="KW-1185">Reference proteome</keyword>
<feature type="binding site" evidence="8">
    <location>
        <position position="24"/>
    </location>
    <ligand>
        <name>tRNA</name>
        <dbReference type="ChEBI" id="CHEBI:17843"/>
    </ligand>
</feature>